<protein>
    <recommendedName>
        <fullName evidence="3">FAD synthase</fullName>
        <ecNumber evidence="3">2.7.7.2</ecNumber>
    </recommendedName>
</protein>
<dbReference type="PANTHER" id="PTHR22749">
    <property type="entry name" value="RIBOFLAVIN KINASE/FMN ADENYLYLTRANSFERASE"/>
    <property type="match status" value="1"/>
</dbReference>
<dbReference type="Gene3D" id="3.40.50.620">
    <property type="entry name" value="HUPs"/>
    <property type="match status" value="1"/>
</dbReference>
<name>A0A3M8DKP7_9BACL</name>
<dbReference type="InterPro" id="IPR015864">
    <property type="entry name" value="FAD_synthase"/>
</dbReference>
<evidence type="ECO:0000313" key="14">
    <source>
        <dbReference type="Proteomes" id="UP000269573"/>
    </source>
</evidence>
<evidence type="ECO:0000313" key="13">
    <source>
        <dbReference type="EMBL" id="RNB87985.1"/>
    </source>
</evidence>
<comment type="pathway">
    <text evidence="1">Cofactor biosynthesis; FAD biosynthesis; FAD from FMN: step 1/1.</text>
</comment>
<keyword evidence="6" id="KW-0808">Transferase</keyword>
<dbReference type="EMBL" id="RHHU01000003">
    <property type="protein sequence ID" value="RNB87985.1"/>
    <property type="molecule type" value="Genomic_DNA"/>
</dbReference>
<dbReference type="InterPro" id="IPR023468">
    <property type="entry name" value="Riboflavin_kinase"/>
</dbReference>
<evidence type="ECO:0000256" key="10">
    <source>
        <dbReference type="ARBA" id="ARBA00022840"/>
    </source>
</evidence>
<dbReference type="InterPro" id="IPR014729">
    <property type="entry name" value="Rossmann-like_a/b/a_fold"/>
</dbReference>
<evidence type="ECO:0000256" key="7">
    <source>
        <dbReference type="ARBA" id="ARBA00022695"/>
    </source>
</evidence>
<dbReference type="Pfam" id="PF06574">
    <property type="entry name" value="FAD_syn"/>
    <property type="match status" value="1"/>
</dbReference>
<dbReference type="Proteomes" id="UP000269573">
    <property type="component" value="Unassembled WGS sequence"/>
</dbReference>
<keyword evidence="8" id="KW-0547">Nucleotide-binding</keyword>
<feature type="domain" description="FAD synthetase" evidence="12">
    <location>
        <begin position="12"/>
        <end position="154"/>
    </location>
</feature>
<keyword evidence="9" id="KW-0274">FAD</keyword>
<proteinExistence type="inferred from homology"/>
<dbReference type="GO" id="GO:0008531">
    <property type="term" value="F:riboflavin kinase activity"/>
    <property type="evidence" value="ECO:0007669"/>
    <property type="project" value="TreeGrafter"/>
</dbReference>
<reference evidence="13 14" key="1">
    <citation type="submission" date="2018-10" db="EMBL/GenBank/DDBJ databases">
        <title>Phylogenomics of Brevibacillus.</title>
        <authorList>
            <person name="Dunlap C."/>
        </authorList>
    </citation>
    <scope>NUCLEOTIDE SEQUENCE [LARGE SCALE GENOMIC DNA]</scope>
    <source>
        <strain evidence="13 14">JCM 15774</strain>
    </source>
</reference>
<dbReference type="EC" id="2.7.7.2" evidence="3"/>
<dbReference type="SUPFAM" id="SSF52374">
    <property type="entry name" value="Nucleotidylyl transferase"/>
    <property type="match status" value="1"/>
</dbReference>
<gene>
    <name evidence="13" type="ORF">EDM59_02320</name>
</gene>
<keyword evidence="10" id="KW-0067">ATP-binding</keyword>
<dbReference type="GO" id="GO:0009398">
    <property type="term" value="P:FMN biosynthetic process"/>
    <property type="evidence" value="ECO:0007669"/>
    <property type="project" value="TreeGrafter"/>
</dbReference>
<evidence type="ECO:0000256" key="1">
    <source>
        <dbReference type="ARBA" id="ARBA00004726"/>
    </source>
</evidence>
<evidence type="ECO:0000256" key="2">
    <source>
        <dbReference type="ARBA" id="ARBA00010214"/>
    </source>
</evidence>
<dbReference type="UniPathway" id="UPA00277">
    <property type="reaction ID" value="UER00407"/>
</dbReference>
<dbReference type="GO" id="GO:0006747">
    <property type="term" value="P:FAD biosynthetic process"/>
    <property type="evidence" value="ECO:0007669"/>
    <property type="project" value="UniProtKB-UniPathway"/>
</dbReference>
<organism evidence="13 14">
    <name type="scientific">Brevibacillus nitrificans</name>
    <dbReference type="NCBI Taxonomy" id="651560"/>
    <lineage>
        <taxon>Bacteria</taxon>
        <taxon>Bacillati</taxon>
        <taxon>Bacillota</taxon>
        <taxon>Bacilli</taxon>
        <taxon>Bacillales</taxon>
        <taxon>Paenibacillaceae</taxon>
        <taxon>Brevibacillus</taxon>
    </lineage>
</organism>
<comment type="catalytic activity">
    <reaction evidence="11">
        <text>FMN + ATP + H(+) = FAD + diphosphate</text>
        <dbReference type="Rhea" id="RHEA:17237"/>
        <dbReference type="ChEBI" id="CHEBI:15378"/>
        <dbReference type="ChEBI" id="CHEBI:30616"/>
        <dbReference type="ChEBI" id="CHEBI:33019"/>
        <dbReference type="ChEBI" id="CHEBI:57692"/>
        <dbReference type="ChEBI" id="CHEBI:58210"/>
        <dbReference type="EC" id="2.7.7.2"/>
    </reaction>
</comment>
<keyword evidence="4" id="KW-0285">Flavoprotein</keyword>
<dbReference type="GO" id="GO:0005524">
    <property type="term" value="F:ATP binding"/>
    <property type="evidence" value="ECO:0007669"/>
    <property type="project" value="UniProtKB-KW"/>
</dbReference>
<evidence type="ECO:0000256" key="8">
    <source>
        <dbReference type="ARBA" id="ARBA00022741"/>
    </source>
</evidence>
<comment type="caution">
    <text evidence="13">The sequence shown here is derived from an EMBL/GenBank/DDBJ whole genome shotgun (WGS) entry which is preliminary data.</text>
</comment>
<comment type="similarity">
    <text evidence="2">Belongs to the RibF family.</text>
</comment>
<evidence type="ECO:0000259" key="12">
    <source>
        <dbReference type="Pfam" id="PF06574"/>
    </source>
</evidence>
<evidence type="ECO:0000256" key="9">
    <source>
        <dbReference type="ARBA" id="ARBA00022827"/>
    </source>
</evidence>
<evidence type="ECO:0000256" key="5">
    <source>
        <dbReference type="ARBA" id="ARBA00022643"/>
    </source>
</evidence>
<keyword evidence="7" id="KW-0548">Nucleotidyltransferase</keyword>
<evidence type="ECO:0000256" key="11">
    <source>
        <dbReference type="ARBA" id="ARBA00049494"/>
    </source>
</evidence>
<evidence type="ECO:0000256" key="4">
    <source>
        <dbReference type="ARBA" id="ARBA00022630"/>
    </source>
</evidence>
<dbReference type="GO" id="GO:0003919">
    <property type="term" value="F:FMN adenylyltransferase activity"/>
    <property type="evidence" value="ECO:0007669"/>
    <property type="project" value="UniProtKB-EC"/>
</dbReference>
<evidence type="ECO:0000256" key="3">
    <source>
        <dbReference type="ARBA" id="ARBA00012393"/>
    </source>
</evidence>
<accession>A0A3M8DKP7</accession>
<dbReference type="CDD" id="cd02064">
    <property type="entry name" value="FAD_synthetase_N"/>
    <property type="match status" value="1"/>
</dbReference>
<dbReference type="GO" id="GO:0009231">
    <property type="term" value="P:riboflavin biosynthetic process"/>
    <property type="evidence" value="ECO:0007669"/>
    <property type="project" value="InterPro"/>
</dbReference>
<keyword evidence="5" id="KW-0288">FMN</keyword>
<dbReference type="AlphaFoldDB" id="A0A3M8DKP7"/>
<dbReference type="RefSeq" id="WP_122922170.1">
    <property type="nucleotide sequence ID" value="NZ_RHHU01000003.1"/>
</dbReference>
<keyword evidence="14" id="KW-1185">Reference proteome</keyword>
<dbReference type="PANTHER" id="PTHR22749:SF6">
    <property type="entry name" value="RIBOFLAVIN KINASE"/>
    <property type="match status" value="1"/>
</dbReference>
<evidence type="ECO:0000256" key="6">
    <source>
        <dbReference type="ARBA" id="ARBA00022679"/>
    </source>
</evidence>
<sequence>MRVHAAGTCKLHASVLTIGALDGVHRGHQALVCEARKRALALGVPLVVYTFDPPPRVFFQQALQLTTVEEKLCRLEQLSVEHAIVASFDAAYSTRDESAFLTELQDLNPVEIWVGPDFRFGSKRGGDIGTLRESFSVKVLDSIRCSSGEIISSSRIRSLLMQNCHLQAEQLLGWQTVQGKA</sequence>